<evidence type="ECO:0000313" key="3">
    <source>
        <dbReference type="Proteomes" id="UP000886653"/>
    </source>
</evidence>
<dbReference type="Proteomes" id="UP000886653">
    <property type="component" value="Unassembled WGS sequence"/>
</dbReference>
<dbReference type="EMBL" id="MU167209">
    <property type="protein sequence ID" value="KAG0152254.1"/>
    <property type="molecule type" value="Genomic_DNA"/>
</dbReference>
<sequence>MEFSRVVNVELGTSLANSQSLNISQTSKQVSVDVAENSTGLELIPPSSAARDSEEKFSNFSSDEDESKARYSWLKKGKVCAVTIGALRSLTKRLTRKNPSAVDNVVPDKVEKGWGSVYAVVKATSSKLGS</sequence>
<evidence type="ECO:0000313" key="2">
    <source>
        <dbReference type="EMBL" id="KAG0152254.1"/>
    </source>
</evidence>
<protein>
    <submittedName>
        <fullName evidence="2">Uncharacterized protein</fullName>
    </submittedName>
</protein>
<comment type="caution">
    <text evidence="2">The sequence shown here is derived from an EMBL/GenBank/DDBJ whole genome shotgun (WGS) entry which is preliminary data.</text>
</comment>
<evidence type="ECO:0000256" key="1">
    <source>
        <dbReference type="SAM" id="MobiDB-lite"/>
    </source>
</evidence>
<accession>A0A9P6NY28</accession>
<dbReference type="AlphaFoldDB" id="A0A9P6NY28"/>
<keyword evidence="3" id="KW-1185">Reference proteome</keyword>
<reference evidence="2" key="1">
    <citation type="submission" date="2013-11" db="EMBL/GenBank/DDBJ databases">
        <title>Genome sequence of the fusiform rust pathogen reveals effectors for host alternation and coevolution with pine.</title>
        <authorList>
            <consortium name="DOE Joint Genome Institute"/>
            <person name="Smith K."/>
            <person name="Pendleton A."/>
            <person name="Kubisiak T."/>
            <person name="Anderson C."/>
            <person name="Salamov A."/>
            <person name="Aerts A."/>
            <person name="Riley R."/>
            <person name="Clum A."/>
            <person name="Lindquist E."/>
            <person name="Ence D."/>
            <person name="Campbell M."/>
            <person name="Kronenberg Z."/>
            <person name="Feau N."/>
            <person name="Dhillon B."/>
            <person name="Hamelin R."/>
            <person name="Burleigh J."/>
            <person name="Smith J."/>
            <person name="Yandell M."/>
            <person name="Nelson C."/>
            <person name="Grigoriev I."/>
            <person name="Davis J."/>
        </authorList>
    </citation>
    <scope>NUCLEOTIDE SEQUENCE</scope>
    <source>
        <strain evidence="2">G11</strain>
    </source>
</reference>
<organism evidence="2 3">
    <name type="scientific">Cronartium quercuum f. sp. fusiforme G11</name>
    <dbReference type="NCBI Taxonomy" id="708437"/>
    <lineage>
        <taxon>Eukaryota</taxon>
        <taxon>Fungi</taxon>
        <taxon>Dikarya</taxon>
        <taxon>Basidiomycota</taxon>
        <taxon>Pucciniomycotina</taxon>
        <taxon>Pucciniomycetes</taxon>
        <taxon>Pucciniales</taxon>
        <taxon>Coleosporiaceae</taxon>
        <taxon>Cronartium</taxon>
    </lineage>
</organism>
<name>A0A9P6NY28_9BASI</name>
<proteinExistence type="predicted"/>
<gene>
    <name evidence="2" type="ORF">CROQUDRAFT_650356</name>
</gene>
<feature type="region of interest" description="Disordered" evidence="1">
    <location>
        <begin position="41"/>
        <end position="65"/>
    </location>
</feature>